<dbReference type="EMBL" id="CP002859">
    <property type="protein sequence ID" value="AEI47388.1"/>
    <property type="molecule type" value="Genomic_DNA"/>
</dbReference>
<evidence type="ECO:0000313" key="1">
    <source>
        <dbReference type="EMBL" id="AEI47388.1"/>
    </source>
</evidence>
<organism evidence="1 2">
    <name type="scientific">Runella slithyformis (strain ATCC 29530 / DSM 19594 / LMG 11500 / NCIMB 11436 / LSU 4)</name>
    <dbReference type="NCBI Taxonomy" id="761193"/>
    <lineage>
        <taxon>Bacteria</taxon>
        <taxon>Pseudomonadati</taxon>
        <taxon>Bacteroidota</taxon>
        <taxon>Cytophagia</taxon>
        <taxon>Cytophagales</taxon>
        <taxon>Spirosomataceae</taxon>
        <taxon>Runella</taxon>
    </lineage>
</organism>
<accession>A0A7U4E4G3</accession>
<evidence type="ECO:0000313" key="2">
    <source>
        <dbReference type="Proteomes" id="UP000000493"/>
    </source>
</evidence>
<dbReference type="RefSeq" id="WP_013926707.1">
    <property type="nucleotide sequence ID" value="NC_015703.1"/>
</dbReference>
<gene>
    <name evidence="1" type="ordered locus">Runsl_0954</name>
</gene>
<name>A0A7U4E4G3_RUNSL</name>
<protein>
    <submittedName>
        <fullName evidence="1">Uncharacterized protein</fullName>
    </submittedName>
</protein>
<dbReference type="AlphaFoldDB" id="A0A7U4E4G3"/>
<reference evidence="1 2" key="2">
    <citation type="journal article" date="2012" name="Stand. Genomic Sci.">
        <title>Complete genome sequence of the aquatic bacterium Runella slithyformis type strain (LSU 4(T)).</title>
        <authorList>
            <person name="Copeland A."/>
            <person name="Zhang X."/>
            <person name="Misra M."/>
            <person name="Lapidus A."/>
            <person name="Nolan M."/>
            <person name="Lucas S."/>
            <person name="Deshpande S."/>
            <person name="Cheng J.F."/>
            <person name="Tapia R."/>
            <person name="Goodwin L.A."/>
            <person name="Pitluck S."/>
            <person name="Liolios K."/>
            <person name="Pagani I."/>
            <person name="Ivanova N."/>
            <person name="Mikhailova N."/>
            <person name="Pati A."/>
            <person name="Chen A."/>
            <person name="Palaniappan K."/>
            <person name="Land M."/>
            <person name="Hauser L."/>
            <person name="Pan C."/>
            <person name="Jeffries C.D."/>
            <person name="Detter J.C."/>
            <person name="Brambilla E.M."/>
            <person name="Rohde M."/>
            <person name="Djao O.D."/>
            <person name="Goker M."/>
            <person name="Sikorski J."/>
            <person name="Tindall B.J."/>
            <person name="Woyke T."/>
            <person name="Bristow J."/>
            <person name="Eisen J.A."/>
            <person name="Markowitz V."/>
            <person name="Hugenholtz P."/>
            <person name="Kyrpides N.C."/>
            <person name="Klenk H.P."/>
            <person name="Mavromatis K."/>
        </authorList>
    </citation>
    <scope>NUCLEOTIDE SEQUENCE [LARGE SCALE GENOMIC DNA]</scope>
    <source>
        <strain evidence="2">ATCC 29530 / DSM 19594 / LMG 11500 / NCIMB 11436 / LSU 4</strain>
    </source>
</reference>
<reference evidence="2" key="1">
    <citation type="submission" date="2011-06" db="EMBL/GenBank/DDBJ databases">
        <title>The complete genome of chromosome of Runella slithyformis DSM 19594.</title>
        <authorList>
            <consortium name="US DOE Joint Genome Institute (JGI-PGF)"/>
            <person name="Lucas S."/>
            <person name="Han J."/>
            <person name="Lapidus A."/>
            <person name="Bruce D."/>
            <person name="Goodwin L."/>
            <person name="Pitluck S."/>
            <person name="Peters L."/>
            <person name="Kyrpides N."/>
            <person name="Mavromatis K."/>
            <person name="Ivanova N."/>
            <person name="Ovchinnikova G."/>
            <person name="Zhang X."/>
            <person name="Misra M."/>
            <person name="Detter J.C."/>
            <person name="Tapia R."/>
            <person name="Han C."/>
            <person name="Land M."/>
            <person name="Hauser L."/>
            <person name="Markowitz V."/>
            <person name="Cheng J.-F."/>
            <person name="Hugenholtz P."/>
            <person name="Woyke T."/>
            <person name="Wu D."/>
            <person name="Tindall B."/>
            <person name="Faehrich R."/>
            <person name="Brambilla E."/>
            <person name="Klenk H.-P."/>
            <person name="Eisen J.A."/>
        </authorList>
    </citation>
    <scope>NUCLEOTIDE SEQUENCE [LARGE SCALE GENOMIC DNA]</scope>
    <source>
        <strain evidence="2">ATCC 29530 / DSM 19594 / LMG 11500 / NCIMB 11436 / LSU 4</strain>
    </source>
</reference>
<dbReference type="KEGG" id="rsi:Runsl_0954"/>
<keyword evidence="2" id="KW-1185">Reference proteome</keyword>
<proteinExistence type="predicted"/>
<sequence length="334" mass="36524">MKNDKEEFVWVPVKYKKSNEFPTLVSWKDGEEHIPKLAEFLKWNIAEGFIVYRDKKGVRNGFLVQVAYDPFRHKIGKAIEQSHYTGMIIHSDLNENPLRAWRFLDGKLDSSFDSDVNKGARTAQCYTTYYSYQTVSVESCGSNCTSVSVTLHQNVYTYCDDGNSGNGSGVQGYPYYPSGGGGNSTVTNTPPYNFYSPYVQYDFNKVARHEGEDYQNFMQRLSTALNVLNVSGISLGLPATYVDVTLKALGIQDAIVMGTATVSKVSSRIGWAGVSIGFTQLVIGWSDGEITDGDKLNALGLGLGILSVATPIGWVALSAGILSAGISIYTTANP</sequence>
<dbReference type="Proteomes" id="UP000000493">
    <property type="component" value="Chromosome"/>
</dbReference>